<dbReference type="AlphaFoldDB" id="A0A085MRV4"/>
<dbReference type="GO" id="GO:0017056">
    <property type="term" value="F:structural constituent of nuclear pore"/>
    <property type="evidence" value="ECO:0007669"/>
    <property type="project" value="TreeGrafter"/>
</dbReference>
<evidence type="ECO:0000256" key="3">
    <source>
        <dbReference type="ARBA" id="ARBA00023242"/>
    </source>
</evidence>
<feature type="domain" description="Nucleoporin Nup54 alpha-helical" evidence="5">
    <location>
        <begin position="355"/>
        <end position="406"/>
    </location>
</feature>
<comment type="subcellular location">
    <subcellularLocation>
        <location evidence="1">Nucleus</location>
    </subcellularLocation>
</comment>
<dbReference type="GO" id="GO:0006607">
    <property type="term" value="P:NLS-bearing protein import into nucleus"/>
    <property type="evidence" value="ECO:0007669"/>
    <property type="project" value="TreeGrafter"/>
</dbReference>
<accession>A0A085MRV4</accession>
<evidence type="ECO:0000256" key="1">
    <source>
        <dbReference type="ARBA" id="ARBA00004123"/>
    </source>
</evidence>
<keyword evidence="2" id="KW-0813">Transport</keyword>
<dbReference type="GO" id="GO:0036228">
    <property type="term" value="P:protein localization to nuclear inner membrane"/>
    <property type="evidence" value="ECO:0007669"/>
    <property type="project" value="TreeGrafter"/>
</dbReference>
<gene>
    <name evidence="6" type="ORF">M514_07766</name>
</gene>
<protein>
    <recommendedName>
        <fullName evidence="5">Nucleoporin Nup54 alpha-helical domain-containing protein</fullName>
    </recommendedName>
</protein>
<dbReference type="InterPro" id="IPR025712">
    <property type="entry name" value="Nup54_alpha-helical_dom"/>
</dbReference>
<evidence type="ECO:0000256" key="2">
    <source>
        <dbReference type="ARBA" id="ARBA00022448"/>
    </source>
</evidence>
<proteinExistence type="predicted"/>
<dbReference type="InterPro" id="IPR024864">
    <property type="entry name" value="Nup54/Nup57/Nup44"/>
</dbReference>
<dbReference type="Pfam" id="PF13874">
    <property type="entry name" value="Nup54"/>
    <property type="match status" value="1"/>
</dbReference>
<keyword evidence="4" id="KW-0175">Coiled coil</keyword>
<organism evidence="6">
    <name type="scientific">Trichuris suis</name>
    <name type="common">pig whipworm</name>
    <dbReference type="NCBI Taxonomy" id="68888"/>
    <lineage>
        <taxon>Eukaryota</taxon>
        <taxon>Metazoa</taxon>
        <taxon>Ecdysozoa</taxon>
        <taxon>Nematoda</taxon>
        <taxon>Enoplea</taxon>
        <taxon>Dorylaimia</taxon>
        <taxon>Trichinellida</taxon>
        <taxon>Trichuridae</taxon>
        <taxon>Trichuris</taxon>
    </lineage>
</organism>
<name>A0A085MRV4_9BILA</name>
<dbReference type="Proteomes" id="UP000030758">
    <property type="component" value="Unassembled WGS sequence"/>
</dbReference>
<dbReference type="GO" id="GO:0006999">
    <property type="term" value="P:nuclear pore organization"/>
    <property type="evidence" value="ECO:0007669"/>
    <property type="project" value="TreeGrafter"/>
</dbReference>
<dbReference type="PANTHER" id="PTHR13000">
    <property type="entry name" value="NUCLEOPORIN P54"/>
    <property type="match status" value="1"/>
</dbReference>
<keyword evidence="3" id="KW-0539">Nucleus</keyword>
<evidence type="ECO:0000313" key="6">
    <source>
        <dbReference type="EMBL" id="KFD59950.1"/>
    </source>
</evidence>
<feature type="coiled-coil region" evidence="4">
    <location>
        <begin position="382"/>
        <end position="409"/>
    </location>
</feature>
<dbReference type="GO" id="GO:0044613">
    <property type="term" value="C:nuclear pore central transport channel"/>
    <property type="evidence" value="ECO:0007669"/>
    <property type="project" value="TreeGrafter"/>
</dbReference>
<sequence>MTAFGSGFGFGASAGKPASTFSAGSRLFGQAAPGTTAFSFGAPSQSAFSFSAPAQPALSATVGTGFGLGSSFGQPTVTAKQSLTGSGLFNVGSIATTAPTFSPSSGFGQVAKPALVDAISDLSTSEDMLRYIVALTNPQLYGDERDAIIAKLNQLLAFLGCGKAYYANSAAPIEFTPKNPFCRLRFVGYNKRTDYRNEEGFVTLIIKRKAEEVRYSRQLLGDCIYRILGCRPSLAVNVGSVKPLPGDSSMDRQSIRGEIMSGVHLDGENSPNRDFIVSLCMFSGITLVLRCEVNVCIVETHPVTGLKHTIPATESYSFLVQPTARMQLQSQASVEDLAPKADILDEKLSGYLCLPPPGFDTFTWKQAQLDNPDKNTLIPWPINGFKELLERHRLQVQEMELQEMSLEVRIPSCSVVPVISSGGKEVLLMMLGTPGVVYFCSKVSSLGATGQKVLSEITRLVEFLKKADRCSADIQLKLESMRRTQHLLTHRLILIIAAEIMKFKNRNAFDNDEELLKYRLERIDSHLNGPLQIAFLQRCQESLESVIRLVQKDVELMNEVVHREIEANQRQSMVSSHFA</sequence>
<evidence type="ECO:0000259" key="5">
    <source>
        <dbReference type="Pfam" id="PF13874"/>
    </source>
</evidence>
<dbReference type="PANTHER" id="PTHR13000:SF0">
    <property type="entry name" value="NUCLEOPORIN P54"/>
    <property type="match status" value="1"/>
</dbReference>
<evidence type="ECO:0000256" key="4">
    <source>
        <dbReference type="SAM" id="Coils"/>
    </source>
</evidence>
<dbReference type="EMBL" id="KL367711">
    <property type="protein sequence ID" value="KFD59950.1"/>
    <property type="molecule type" value="Genomic_DNA"/>
</dbReference>
<reference evidence="6" key="1">
    <citation type="journal article" date="2014" name="Nat. Genet.">
        <title>Genome and transcriptome of the porcine whipworm Trichuris suis.</title>
        <authorList>
            <person name="Jex A.R."/>
            <person name="Nejsum P."/>
            <person name="Schwarz E.M."/>
            <person name="Hu L."/>
            <person name="Young N.D."/>
            <person name="Hall R.S."/>
            <person name="Korhonen P.K."/>
            <person name="Liao S."/>
            <person name="Thamsborg S."/>
            <person name="Xia J."/>
            <person name="Xu P."/>
            <person name="Wang S."/>
            <person name="Scheerlinck J.P."/>
            <person name="Hofmann A."/>
            <person name="Sternberg P.W."/>
            <person name="Wang J."/>
            <person name="Gasser R.B."/>
        </authorList>
    </citation>
    <scope>NUCLEOTIDE SEQUENCE [LARGE SCALE GENOMIC DNA]</scope>
    <source>
        <strain evidence="6">DCEP-RM93F</strain>
    </source>
</reference>